<evidence type="ECO:0000313" key="2">
    <source>
        <dbReference type="Proteomes" id="UP000024635"/>
    </source>
</evidence>
<dbReference type="EMBL" id="JARK01000358">
    <property type="protein sequence ID" value="EYC37900.1"/>
    <property type="molecule type" value="Genomic_DNA"/>
</dbReference>
<reference evidence="2" key="1">
    <citation type="journal article" date="2015" name="Nat. Genet.">
        <title>The genome and transcriptome of the zoonotic hookworm Ancylostoma ceylanicum identify infection-specific gene families.</title>
        <authorList>
            <person name="Schwarz E.M."/>
            <person name="Hu Y."/>
            <person name="Antoshechkin I."/>
            <person name="Miller M.M."/>
            <person name="Sternberg P.W."/>
            <person name="Aroian R.V."/>
        </authorList>
    </citation>
    <scope>NUCLEOTIDE SEQUENCE</scope>
    <source>
        <strain evidence="2">HY135</strain>
    </source>
</reference>
<proteinExistence type="predicted"/>
<comment type="caution">
    <text evidence="1">The sequence shown here is derived from an EMBL/GenBank/DDBJ whole genome shotgun (WGS) entry which is preliminary data.</text>
</comment>
<evidence type="ECO:0000313" key="1">
    <source>
        <dbReference type="EMBL" id="EYC37900.1"/>
    </source>
</evidence>
<organism evidence="1 2">
    <name type="scientific">Ancylostoma ceylanicum</name>
    <dbReference type="NCBI Taxonomy" id="53326"/>
    <lineage>
        <taxon>Eukaryota</taxon>
        <taxon>Metazoa</taxon>
        <taxon>Ecdysozoa</taxon>
        <taxon>Nematoda</taxon>
        <taxon>Chromadorea</taxon>
        <taxon>Rhabditida</taxon>
        <taxon>Rhabditina</taxon>
        <taxon>Rhabditomorpha</taxon>
        <taxon>Strongyloidea</taxon>
        <taxon>Ancylostomatidae</taxon>
        <taxon>Ancylostomatinae</taxon>
        <taxon>Ancylostoma</taxon>
    </lineage>
</organism>
<dbReference type="Proteomes" id="UP000024635">
    <property type="component" value="Unassembled WGS sequence"/>
</dbReference>
<name>A0A016WE28_9BILA</name>
<sequence length="74" mass="8801">MTKDSVWRYKRQENVCGDRFYGCLAKQMAVEYVGDTFHRSLAIQKARFAWRYVLRVKSIPTLRQFKVNPNEPAM</sequence>
<gene>
    <name evidence="1" type="primary">Acey_s0758.g2108</name>
    <name evidence="1" type="ORF">Y032_0758g2108</name>
</gene>
<dbReference type="AlphaFoldDB" id="A0A016WE28"/>
<accession>A0A016WE28</accession>
<protein>
    <submittedName>
        <fullName evidence="1">Uncharacterized protein</fullName>
    </submittedName>
</protein>
<keyword evidence="2" id="KW-1185">Reference proteome</keyword>